<feature type="chain" id="PRO_5038474708" evidence="1">
    <location>
        <begin position="26"/>
        <end position="406"/>
    </location>
</feature>
<gene>
    <name evidence="2" type="ORF">IAB26_09705</name>
</gene>
<protein>
    <submittedName>
        <fullName evidence="2">Extracellular solute-binding protein</fullName>
    </submittedName>
</protein>
<proteinExistence type="predicted"/>
<reference evidence="2" key="2">
    <citation type="journal article" date="2021" name="PeerJ">
        <title>Extensive microbial diversity within the chicken gut microbiome revealed by metagenomics and culture.</title>
        <authorList>
            <person name="Gilroy R."/>
            <person name="Ravi A."/>
            <person name="Getino M."/>
            <person name="Pursley I."/>
            <person name="Horton D.L."/>
            <person name="Alikhan N.F."/>
            <person name="Baker D."/>
            <person name="Gharbi K."/>
            <person name="Hall N."/>
            <person name="Watson M."/>
            <person name="Adriaenssens E.M."/>
            <person name="Foster-Nyarko E."/>
            <person name="Jarju S."/>
            <person name="Secka A."/>
            <person name="Antonio M."/>
            <person name="Oren A."/>
            <person name="Chaudhuri R.R."/>
            <person name="La Ragione R."/>
            <person name="Hildebrand F."/>
            <person name="Pallen M.J."/>
        </authorList>
    </citation>
    <scope>NUCLEOTIDE SEQUENCE</scope>
    <source>
        <strain evidence="2">ChiSjej3B21-11622</strain>
    </source>
</reference>
<name>A0A9D0ZXU6_9FIRM</name>
<accession>A0A9D0ZXU6</accession>
<dbReference type="Gene3D" id="3.40.190.10">
    <property type="entry name" value="Periplasmic binding protein-like II"/>
    <property type="match status" value="2"/>
</dbReference>
<dbReference type="PANTHER" id="PTHR43649">
    <property type="entry name" value="ARABINOSE-BINDING PROTEIN-RELATED"/>
    <property type="match status" value="1"/>
</dbReference>
<comment type="caution">
    <text evidence="2">The sequence shown here is derived from an EMBL/GenBank/DDBJ whole genome shotgun (WGS) entry which is preliminary data.</text>
</comment>
<organism evidence="2 3">
    <name type="scientific">Candidatus Limivivens merdigallinarum</name>
    <dbReference type="NCBI Taxonomy" id="2840859"/>
    <lineage>
        <taxon>Bacteria</taxon>
        <taxon>Bacillati</taxon>
        <taxon>Bacillota</taxon>
        <taxon>Clostridia</taxon>
        <taxon>Lachnospirales</taxon>
        <taxon>Lachnospiraceae</taxon>
        <taxon>Lachnospiraceae incertae sedis</taxon>
        <taxon>Candidatus Limivivens</taxon>
    </lineage>
</organism>
<dbReference type="PROSITE" id="PS51257">
    <property type="entry name" value="PROKAR_LIPOPROTEIN"/>
    <property type="match status" value="1"/>
</dbReference>
<dbReference type="InterPro" id="IPR006059">
    <property type="entry name" value="SBP"/>
</dbReference>
<dbReference type="Proteomes" id="UP000886886">
    <property type="component" value="Unassembled WGS sequence"/>
</dbReference>
<feature type="signal peptide" evidence="1">
    <location>
        <begin position="1"/>
        <end position="25"/>
    </location>
</feature>
<dbReference type="AlphaFoldDB" id="A0A9D0ZXU6"/>
<evidence type="ECO:0000313" key="3">
    <source>
        <dbReference type="Proteomes" id="UP000886886"/>
    </source>
</evidence>
<dbReference type="EMBL" id="DVFT01000144">
    <property type="protein sequence ID" value="HIQ96825.1"/>
    <property type="molecule type" value="Genomic_DNA"/>
</dbReference>
<dbReference type="SUPFAM" id="SSF53850">
    <property type="entry name" value="Periplasmic binding protein-like II"/>
    <property type="match status" value="1"/>
</dbReference>
<keyword evidence="1" id="KW-0732">Signal</keyword>
<dbReference type="Pfam" id="PF01547">
    <property type="entry name" value="SBP_bac_1"/>
    <property type="match status" value="1"/>
</dbReference>
<evidence type="ECO:0000256" key="1">
    <source>
        <dbReference type="SAM" id="SignalP"/>
    </source>
</evidence>
<dbReference type="InterPro" id="IPR050490">
    <property type="entry name" value="Bact_solute-bd_prot1"/>
</dbReference>
<sequence length="406" mass="45161">MKKTKAALILSLILAVSSGCLPSRAAEEPIELSFLTSGTGNAAEEIREDLEAQIQEDFPNVSISVEAYPDEQFYSILNTRLSTGNGPDFFSVQPYLAGPNGVQKLADAGYMEPLNDLSIIQNAPEEQTAPMSSDGNVYSLSRFEMILCTYYNEDLFAQCNLSVPTNWQEFLDCCAVLKSNGIQPLISGNKDSFVLQFGIYQIAASQVYAKNPDYNAQLYTGETRFTDPGTWDEAIRRYLLLYDEGYVQPHSLKMGQTEALERFADGDAAMMMGGNFNDNTILDAIDGRFSLKSFPLPGNDEGEPLYGVISKTGGYAIYSQSEHLDLCKQILEKLYGNNDEEEENELFQAFDSLRENGQFTVNCNQGWQGDVEWALEDGLSRYIGGDDLSVHDITNQMQEQLQKNET</sequence>
<evidence type="ECO:0000313" key="2">
    <source>
        <dbReference type="EMBL" id="HIQ96825.1"/>
    </source>
</evidence>
<reference evidence="2" key="1">
    <citation type="submission" date="2020-10" db="EMBL/GenBank/DDBJ databases">
        <authorList>
            <person name="Gilroy R."/>
        </authorList>
    </citation>
    <scope>NUCLEOTIDE SEQUENCE</scope>
    <source>
        <strain evidence="2">ChiSjej3B21-11622</strain>
    </source>
</reference>